<gene>
    <name evidence="1" type="ORF">N7644_05835</name>
</gene>
<protein>
    <submittedName>
        <fullName evidence="1">Uncharacterized protein</fullName>
    </submittedName>
</protein>
<name>A0AA42I6T6_9GAMM</name>
<proteinExistence type="predicted"/>
<dbReference type="AlphaFoldDB" id="A0AA42I6T6"/>
<accession>A0AA42I6T6</accession>
<comment type="caution">
    <text evidence="1">The sequence shown here is derived from an EMBL/GenBank/DDBJ whole genome shotgun (WGS) entry which is preliminary data.</text>
</comment>
<dbReference type="EMBL" id="JAOEEO010000001">
    <property type="protein sequence ID" value="MDH0563207.1"/>
    <property type="molecule type" value="Genomic_DNA"/>
</dbReference>
<sequence length="142" mass="16314">MNKKQETDSVIELQSTFIRLLSPEILLAHLDINHNDWIAYDSDWFYKVEKKDITLPFQRILHMTNNMKNIEICSNEQEYSKALDAQQAASSDSTLAIAEKTIRAILNLADTTPIENWTQDTENRTLVEDIIASNHIKILAIV</sequence>
<evidence type="ECO:0000313" key="1">
    <source>
        <dbReference type="EMBL" id="MDH0563207.1"/>
    </source>
</evidence>
<organism evidence="1 2">
    <name type="scientific">Acinetobacter courvalinii</name>
    <dbReference type="NCBI Taxonomy" id="280147"/>
    <lineage>
        <taxon>Bacteria</taxon>
        <taxon>Pseudomonadati</taxon>
        <taxon>Pseudomonadota</taxon>
        <taxon>Gammaproteobacteria</taxon>
        <taxon>Moraxellales</taxon>
        <taxon>Moraxellaceae</taxon>
        <taxon>Acinetobacter</taxon>
    </lineage>
</organism>
<dbReference type="Proteomes" id="UP001159329">
    <property type="component" value="Unassembled WGS sequence"/>
</dbReference>
<evidence type="ECO:0000313" key="2">
    <source>
        <dbReference type="Proteomes" id="UP001159329"/>
    </source>
</evidence>
<dbReference type="RefSeq" id="WP_032869025.1">
    <property type="nucleotide sequence ID" value="NZ_JAHPVZ010000001.1"/>
</dbReference>
<reference evidence="1" key="1">
    <citation type="submission" date="2022-09" db="EMBL/GenBank/DDBJ databases">
        <title>Intensive care unit water sources are persistently colonized with multi-drug resistant bacteria and are the site of extensive horizontal gene transfer of antibiotic resistance genes.</title>
        <authorList>
            <person name="Diorio-Toth L."/>
        </authorList>
    </citation>
    <scope>NUCLEOTIDE SEQUENCE</scope>
    <source>
        <strain evidence="1">GD04005</strain>
    </source>
</reference>